<feature type="signal peptide" evidence="4">
    <location>
        <begin position="1"/>
        <end position="18"/>
    </location>
</feature>
<evidence type="ECO:0000259" key="5">
    <source>
        <dbReference type="PROSITE" id="PS50886"/>
    </source>
</evidence>
<dbReference type="OrthoDB" id="19141at2759"/>
<organism evidence="6 7">
    <name type="scientific">Ectocarpus siliculosus</name>
    <name type="common">Brown alga</name>
    <name type="synonym">Conferva siliculosa</name>
    <dbReference type="NCBI Taxonomy" id="2880"/>
    <lineage>
        <taxon>Eukaryota</taxon>
        <taxon>Sar</taxon>
        <taxon>Stramenopiles</taxon>
        <taxon>Ochrophyta</taxon>
        <taxon>PX clade</taxon>
        <taxon>Phaeophyceae</taxon>
        <taxon>Ectocarpales</taxon>
        <taxon>Ectocarpaceae</taxon>
        <taxon>Ectocarpus</taxon>
    </lineage>
</organism>
<dbReference type="GO" id="GO:0000049">
    <property type="term" value="F:tRNA binding"/>
    <property type="evidence" value="ECO:0007669"/>
    <property type="project" value="UniProtKB-UniRule"/>
</dbReference>
<dbReference type="SUPFAM" id="SSF50249">
    <property type="entry name" value="Nucleic acid-binding proteins"/>
    <property type="match status" value="1"/>
</dbReference>
<dbReference type="Gene3D" id="2.40.50.140">
    <property type="entry name" value="Nucleic acid-binding proteins"/>
    <property type="match status" value="1"/>
</dbReference>
<protein>
    <submittedName>
        <fullName evidence="6">Endothelial monocyte-activating polypeptide II pro-EMAP II family protein</fullName>
    </submittedName>
</protein>
<feature type="domain" description="TRNA-binding" evidence="5">
    <location>
        <begin position="91"/>
        <end position="197"/>
    </location>
</feature>
<proteinExistence type="predicted"/>
<accession>D7FMW6</accession>
<dbReference type="InterPro" id="IPR002547">
    <property type="entry name" value="tRNA-bd_dom"/>
</dbReference>
<dbReference type="OMA" id="TNDRCEA"/>
<dbReference type="PANTHER" id="PTHR11586:SF33">
    <property type="entry name" value="AMINOACYL TRNA SYNTHASE COMPLEX-INTERACTING MULTIFUNCTIONAL PROTEIN 1"/>
    <property type="match status" value="1"/>
</dbReference>
<dbReference type="Proteomes" id="UP000002630">
    <property type="component" value="Linkage Group LG14"/>
</dbReference>
<evidence type="ECO:0000256" key="2">
    <source>
        <dbReference type="ARBA" id="ARBA00022884"/>
    </source>
</evidence>
<evidence type="ECO:0000256" key="3">
    <source>
        <dbReference type="PROSITE-ProRule" id="PRU00209"/>
    </source>
</evidence>
<evidence type="ECO:0000256" key="1">
    <source>
        <dbReference type="ARBA" id="ARBA00022555"/>
    </source>
</evidence>
<dbReference type="AlphaFoldDB" id="D7FMW6"/>
<reference evidence="6 7" key="1">
    <citation type="journal article" date="2010" name="Nature">
        <title>The Ectocarpus genome and the independent evolution of multicellularity in brown algae.</title>
        <authorList>
            <person name="Cock J.M."/>
            <person name="Sterck L."/>
            <person name="Rouze P."/>
            <person name="Scornet D."/>
            <person name="Allen A.E."/>
            <person name="Amoutzias G."/>
            <person name="Anthouard V."/>
            <person name="Artiguenave F."/>
            <person name="Aury J.M."/>
            <person name="Badger J.H."/>
            <person name="Beszteri B."/>
            <person name="Billiau K."/>
            <person name="Bonnet E."/>
            <person name="Bothwell J.H."/>
            <person name="Bowler C."/>
            <person name="Boyen C."/>
            <person name="Brownlee C."/>
            <person name="Carrano C.J."/>
            <person name="Charrier B."/>
            <person name="Cho G.Y."/>
            <person name="Coelho S.M."/>
            <person name="Collen J."/>
            <person name="Corre E."/>
            <person name="Da Silva C."/>
            <person name="Delage L."/>
            <person name="Delaroque N."/>
            <person name="Dittami S.M."/>
            <person name="Doulbeau S."/>
            <person name="Elias M."/>
            <person name="Farnham G."/>
            <person name="Gachon C.M."/>
            <person name="Gschloessl B."/>
            <person name="Heesch S."/>
            <person name="Jabbari K."/>
            <person name="Jubin C."/>
            <person name="Kawai H."/>
            <person name="Kimura K."/>
            <person name="Kloareg B."/>
            <person name="Kupper F.C."/>
            <person name="Lang D."/>
            <person name="Le Bail A."/>
            <person name="Leblanc C."/>
            <person name="Lerouge P."/>
            <person name="Lohr M."/>
            <person name="Lopez P.J."/>
            <person name="Martens C."/>
            <person name="Maumus F."/>
            <person name="Michel G."/>
            <person name="Miranda-Saavedra D."/>
            <person name="Morales J."/>
            <person name="Moreau H."/>
            <person name="Motomura T."/>
            <person name="Nagasato C."/>
            <person name="Napoli C.A."/>
            <person name="Nelson D.R."/>
            <person name="Nyvall-Collen P."/>
            <person name="Peters A.F."/>
            <person name="Pommier C."/>
            <person name="Potin P."/>
            <person name="Poulain J."/>
            <person name="Quesneville H."/>
            <person name="Read B."/>
            <person name="Rensing S.A."/>
            <person name="Ritter A."/>
            <person name="Rousvoal S."/>
            <person name="Samanta M."/>
            <person name="Samson G."/>
            <person name="Schroeder D.C."/>
            <person name="Segurens B."/>
            <person name="Strittmatter M."/>
            <person name="Tonon T."/>
            <person name="Tregear J.W."/>
            <person name="Valentin K."/>
            <person name="von Dassow P."/>
            <person name="Yamagishi T."/>
            <person name="Van de Peer Y."/>
            <person name="Wincker P."/>
        </authorList>
    </citation>
    <scope>NUCLEOTIDE SEQUENCE [LARGE SCALE GENOMIC DNA]</scope>
    <source>
        <strain evidence="7">Ec32 / CCAP1310/4</strain>
    </source>
</reference>
<sequence>MRAVSSLVSLSALATSSAFVAPGGNAIRASTGKTNAAMALRCLSRARLTSSVRPQAALRRPTAVRTMMMMSDAAVTEEEAAPAAPTGELTELARLEIRIGKIVEIARHPDADSLYVEKVDLGQGEEEGPRTIVSGLVNFCEESDLLGRDVVVLCNLKPVNMKGVTSAGMLLCSSNEDHSKVEPLCPPEGVPLGELVTFDGHLPSPVDAGNRAGKAWKRASKTLAVDDSEEAKFTGEKLPATFMTSKGPITSPLPGSIS</sequence>
<dbReference type="EMBL" id="FN648224">
    <property type="protein sequence ID" value="CBJ30030.1"/>
    <property type="molecule type" value="Genomic_DNA"/>
</dbReference>
<gene>
    <name evidence="6" type="ORF">Esi_0171_0049</name>
</gene>
<keyword evidence="1 3" id="KW-0820">tRNA-binding</keyword>
<keyword evidence="2 3" id="KW-0694">RNA-binding</keyword>
<keyword evidence="7" id="KW-1185">Reference proteome</keyword>
<dbReference type="STRING" id="2880.D7FMW6"/>
<dbReference type="PANTHER" id="PTHR11586">
    <property type="entry name" value="TRNA-AMINOACYLATION COFACTOR ARC1 FAMILY MEMBER"/>
    <property type="match status" value="1"/>
</dbReference>
<dbReference type="EMBL" id="FN649739">
    <property type="protein sequence ID" value="CBJ30030.1"/>
    <property type="molecule type" value="Genomic_DNA"/>
</dbReference>
<evidence type="ECO:0000256" key="4">
    <source>
        <dbReference type="SAM" id="SignalP"/>
    </source>
</evidence>
<dbReference type="Pfam" id="PF01588">
    <property type="entry name" value="tRNA_bind"/>
    <property type="match status" value="1"/>
</dbReference>
<keyword evidence="4" id="KW-0732">Signal</keyword>
<evidence type="ECO:0000313" key="7">
    <source>
        <dbReference type="Proteomes" id="UP000002630"/>
    </source>
</evidence>
<feature type="chain" id="PRO_5003095287" evidence="4">
    <location>
        <begin position="19"/>
        <end position="258"/>
    </location>
</feature>
<dbReference type="eggNOG" id="KOG2241">
    <property type="taxonomic scope" value="Eukaryota"/>
</dbReference>
<dbReference type="InterPro" id="IPR012340">
    <property type="entry name" value="NA-bd_OB-fold"/>
</dbReference>
<dbReference type="InParanoid" id="D7FMW6"/>
<dbReference type="InterPro" id="IPR051270">
    <property type="entry name" value="Tyrosine-tRNA_ligase_regulator"/>
</dbReference>
<evidence type="ECO:0000313" key="6">
    <source>
        <dbReference type="EMBL" id="CBJ30030.1"/>
    </source>
</evidence>
<dbReference type="PROSITE" id="PS50886">
    <property type="entry name" value="TRBD"/>
    <property type="match status" value="1"/>
</dbReference>
<name>D7FMW6_ECTSI</name>
<dbReference type="CDD" id="cd02799">
    <property type="entry name" value="tRNA_bind_EMAP-II_like"/>
    <property type="match status" value="1"/>
</dbReference>